<feature type="compositionally biased region" description="Basic residues" evidence="1">
    <location>
        <begin position="389"/>
        <end position="402"/>
    </location>
</feature>
<evidence type="ECO:0000313" key="2">
    <source>
        <dbReference type="EMBL" id="SDZ37715.1"/>
    </source>
</evidence>
<sequence length="426" mass="48099">MRTARERQMVLSRTRDVEPVRILEDQRVAVGRRAHDDDLTVLFDQLPADFDVLVGHPQRKMGRRLEAKYLVDHVRHQVPVGQQHFPLVAIVQQGDDRVADQVRGRLEPGEEQRLTVDDRFLRRDLTGIFRADQRGHDVVARVFAAAVEQFAEQGVQLDAGGFVLAQLGDRADSVARQRDDIAVLLETRQFVMRVVVDAEQVGDHPQRQRLREVGQQIEVVARFVEQSVRDPLDALGVGLHQFRAEIRRDQPPQPVVVRRVLEQQRVPEVLQREPAHVALAGQLTVGLADAEPRILQQLGAQLMRKDRVDTGRAAVDRTFRAHALIGRVRVFGALPQQNLQEWVTGACQGPRRGLLDVEADFADQVAVHAVHTGLSRGRFKRVPQVTRRSAKAPRALRRARVRTRSDTGRTPVRTAVRGTPQDHPCE</sequence>
<dbReference type="EMBL" id="FNON01000014">
    <property type="protein sequence ID" value="SDZ37715.1"/>
    <property type="molecule type" value="Genomic_DNA"/>
</dbReference>
<accession>A0A1H3SJF4</accession>
<evidence type="ECO:0000256" key="1">
    <source>
        <dbReference type="SAM" id="MobiDB-lite"/>
    </source>
</evidence>
<protein>
    <submittedName>
        <fullName evidence="2">Uncharacterized protein</fullName>
    </submittedName>
</protein>
<proteinExistence type="predicted"/>
<dbReference type="STRING" id="589385.SAMN05421504_11423"/>
<keyword evidence="3" id="KW-1185">Reference proteome</keyword>
<gene>
    <name evidence="2" type="ORF">SAMN05421504_11423</name>
</gene>
<feature type="region of interest" description="Disordered" evidence="1">
    <location>
        <begin position="389"/>
        <end position="426"/>
    </location>
</feature>
<evidence type="ECO:0000313" key="3">
    <source>
        <dbReference type="Proteomes" id="UP000199515"/>
    </source>
</evidence>
<reference evidence="2 3" key="1">
    <citation type="submission" date="2016-10" db="EMBL/GenBank/DDBJ databases">
        <authorList>
            <person name="de Groot N.N."/>
        </authorList>
    </citation>
    <scope>NUCLEOTIDE SEQUENCE [LARGE SCALE GENOMIC DNA]</scope>
    <source>
        <strain evidence="2 3">CPCC 202699</strain>
    </source>
</reference>
<dbReference type="AlphaFoldDB" id="A0A1H3SJF4"/>
<name>A0A1H3SJF4_9PSEU</name>
<organism evidence="2 3">
    <name type="scientific">Amycolatopsis xylanica</name>
    <dbReference type="NCBI Taxonomy" id="589385"/>
    <lineage>
        <taxon>Bacteria</taxon>
        <taxon>Bacillati</taxon>
        <taxon>Actinomycetota</taxon>
        <taxon>Actinomycetes</taxon>
        <taxon>Pseudonocardiales</taxon>
        <taxon>Pseudonocardiaceae</taxon>
        <taxon>Amycolatopsis</taxon>
    </lineage>
</organism>
<dbReference type="Proteomes" id="UP000199515">
    <property type="component" value="Unassembled WGS sequence"/>
</dbReference>